<dbReference type="Gene3D" id="1.10.287.130">
    <property type="match status" value="1"/>
</dbReference>
<comment type="catalytic activity">
    <reaction evidence="1">
        <text>ATP + protein L-histidine = ADP + protein N-phospho-L-histidine.</text>
        <dbReference type="EC" id="2.7.13.3"/>
    </reaction>
</comment>
<dbReference type="SMART" id="SM00387">
    <property type="entry name" value="HATPase_c"/>
    <property type="match status" value="1"/>
</dbReference>
<dbReference type="Proteomes" id="UP000309061">
    <property type="component" value="Chromosome"/>
</dbReference>
<dbReference type="InterPro" id="IPR036097">
    <property type="entry name" value="HisK_dim/P_sf"/>
</dbReference>
<dbReference type="InterPro" id="IPR036890">
    <property type="entry name" value="HATPase_C_sf"/>
</dbReference>
<evidence type="ECO:0000256" key="5">
    <source>
        <dbReference type="ARBA" id="ARBA00022777"/>
    </source>
</evidence>
<evidence type="ECO:0000256" key="3">
    <source>
        <dbReference type="ARBA" id="ARBA00022553"/>
    </source>
</evidence>
<evidence type="ECO:0000313" key="8">
    <source>
        <dbReference type="EMBL" id="QGM47294.1"/>
    </source>
</evidence>
<dbReference type="InterPro" id="IPR003661">
    <property type="entry name" value="HisK_dim/P_dom"/>
</dbReference>
<dbReference type="Pfam" id="PF08448">
    <property type="entry name" value="PAS_4"/>
    <property type="match status" value="1"/>
</dbReference>
<dbReference type="InterPro" id="IPR035965">
    <property type="entry name" value="PAS-like_dom_sf"/>
</dbReference>
<dbReference type="OrthoDB" id="9801651at2"/>
<dbReference type="GO" id="GO:0000155">
    <property type="term" value="F:phosphorelay sensor kinase activity"/>
    <property type="evidence" value="ECO:0007669"/>
    <property type="project" value="InterPro"/>
</dbReference>
<evidence type="ECO:0000256" key="1">
    <source>
        <dbReference type="ARBA" id="ARBA00000085"/>
    </source>
</evidence>
<dbReference type="EMBL" id="CP046052">
    <property type="protein sequence ID" value="QGM47294.1"/>
    <property type="molecule type" value="Genomic_DNA"/>
</dbReference>
<protein>
    <recommendedName>
        <fullName evidence="2">histidine kinase</fullName>
        <ecNumber evidence="2">2.7.13.3</ecNumber>
    </recommendedName>
</protein>
<dbReference type="PROSITE" id="PS50109">
    <property type="entry name" value="HIS_KIN"/>
    <property type="match status" value="1"/>
</dbReference>
<evidence type="ECO:0000259" key="7">
    <source>
        <dbReference type="PROSITE" id="PS50109"/>
    </source>
</evidence>
<keyword evidence="9" id="KW-1185">Reference proteome</keyword>
<accession>A0A6B8KFW5</accession>
<feature type="region of interest" description="Disordered" evidence="6">
    <location>
        <begin position="127"/>
        <end position="162"/>
    </location>
</feature>
<gene>
    <name evidence="8" type="ORF">H2LOC_017250</name>
</gene>
<dbReference type="SUPFAM" id="SSF47384">
    <property type="entry name" value="Homodimeric domain of signal transducing histidine kinase"/>
    <property type="match status" value="1"/>
</dbReference>
<name>A0A6B8KFW5_9HYPH</name>
<dbReference type="Gene3D" id="3.30.565.10">
    <property type="entry name" value="Histidine kinase-like ATPase, C-terminal domain"/>
    <property type="match status" value="1"/>
</dbReference>
<dbReference type="InterPro" id="IPR005467">
    <property type="entry name" value="His_kinase_dom"/>
</dbReference>
<dbReference type="GO" id="GO:0005886">
    <property type="term" value="C:plasma membrane"/>
    <property type="evidence" value="ECO:0007669"/>
    <property type="project" value="TreeGrafter"/>
</dbReference>
<dbReference type="InterPro" id="IPR004358">
    <property type="entry name" value="Sig_transdc_His_kin-like_C"/>
</dbReference>
<dbReference type="SMART" id="SM00091">
    <property type="entry name" value="PAS"/>
    <property type="match status" value="4"/>
</dbReference>
<feature type="region of interest" description="Disordered" evidence="6">
    <location>
        <begin position="286"/>
        <end position="324"/>
    </location>
</feature>
<dbReference type="GO" id="GO:0009927">
    <property type="term" value="F:histidine phosphotransfer kinase activity"/>
    <property type="evidence" value="ECO:0007669"/>
    <property type="project" value="TreeGrafter"/>
</dbReference>
<evidence type="ECO:0000256" key="6">
    <source>
        <dbReference type="SAM" id="MobiDB-lite"/>
    </source>
</evidence>
<dbReference type="Pfam" id="PF13188">
    <property type="entry name" value="PAS_8"/>
    <property type="match status" value="1"/>
</dbReference>
<keyword evidence="3" id="KW-0597">Phosphoprotein</keyword>
<feature type="domain" description="Histidine kinase" evidence="7">
    <location>
        <begin position="671"/>
        <end position="890"/>
    </location>
</feature>
<feature type="compositionally biased region" description="Low complexity" evidence="6">
    <location>
        <begin position="127"/>
        <end position="138"/>
    </location>
</feature>
<organism evidence="8 9">
    <name type="scientific">Methylocystis heyeri</name>
    <dbReference type="NCBI Taxonomy" id="391905"/>
    <lineage>
        <taxon>Bacteria</taxon>
        <taxon>Pseudomonadati</taxon>
        <taxon>Pseudomonadota</taxon>
        <taxon>Alphaproteobacteria</taxon>
        <taxon>Hyphomicrobiales</taxon>
        <taxon>Methylocystaceae</taxon>
        <taxon>Methylocystis</taxon>
    </lineage>
</organism>
<dbReference type="PRINTS" id="PR00344">
    <property type="entry name" value="BCTRLSENSOR"/>
</dbReference>
<dbReference type="InterPro" id="IPR013656">
    <property type="entry name" value="PAS_4"/>
</dbReference>
<reference evidence="8 9" key="1">
    <citation type="submission" date="2019-11" db="EMBL/GenBank/DDBJ databases">
        <title>The genome sequence of Methylocystis heyeri.</title>
        <authorList>
            <person name="Oshkin I.Y."/>
            <person name="Miroshnikov K."/>
            <person name="Dedysh S.N."/>
        </authorList>
    </citation>
    <scope>NUCLEOTIDE SEQUENCE [LARGE SCALE GENOMIC DNA]</scope>
    <source>
        <strain evidence="8 9">H2</strain>
    </source>
</reference>
<dbReference type="Pfam" id="PF00512">
    <property type="entry name" value="HisKA"/>
    <property type="match status" value="1"/>
</dbReference>
<dbReference type="InterPro" id="IPR003594">
    <property type="entry name" value="HATPase_dom"/>
</dbReference>
<evidence type="ECO:0000313" key="9">
    <source>
        <dbReference type="Proteomes" id="UP000309061"/>
    </source>
</evidence>
<dbReference type="RefSeq" id="WP_136497456.1">
    <property type="nucleotide sequence ID" value="NZ_CP046052.1"/>
</dbReference>
<evidence type="ECO:0000256" key="2">
    <source>
        <dbReference type="ARBA" id="ARBA00012438"/>
    </source>
</evidence>
<dbReference type="CDD" id="cd00082">
    <property type="entry name" value="HisKA"/>
    <property type="match status" value="1"/>
</dbReference>
<keyword evidence="5" id="KW-0418">Kinase</keyword>
<dbReference type="SMART" id="SM00388">
    <property type="entry name" value="HisKA"/>
    <property type="match status" value="1"/>
</dbReference>
<dbReference type="SUPFAM" id="SSF55785">
    <property type="entry name" value="PYP-like sensor domain (PAS domain)"/>
    <property type="match status" value="1"/>
</dbReference>
<dbReference type="InterPro" id="IPR000014">
    <property type="entry name" value="PAS"/>
</dbReference>
<proteinExistence type="predicted"/>
<dbReference type="EC" id="2.7.13.3" evidence="2"/>
<dbReference type="PANTHER" id="PTHR43047">
    <property type="entry name" value="TWO-COMPONENT HISTIDINE PROTEIN KINASE"/>
    <property type="match status" value="1"/>
</dbReference>
<dbReference type="AlphaFoldDB" id="A0A6B8KFW5"/>
<evidence type="ECO:0000256" key="4">
    <source>
        <dbReference type="ARBA" id="ARBA00022679"/>
    </source>
</evidence>
<dbReference type="Pfam" id="PF02518">
    <property type="entry name" value="HATPase_c"/>
    <property type="match status" value="1"/>
</dbReference>
<dbReference type="KEGG" id="mhey:H2LOC_017250"/>
<feature type="compositionally biased region" description="Basic and acidic residues" evidence="6">
    <location>
        <begin position="149"/>
        <end position="162"/>
    </location>
</feature>
<keyword evidence="4" id="KW-0808">Transferase</keyword>
<sequence>MSEDEPDNAATVIASDPAFAALEASGAPIVALAGEPLRAVYANASAKAVFGDDPGERMLAEPGDDARPLRDIVERVRNGAAPRLERLPIPLRDQVRTVTILCRRLSGEGAEAVVVLAALGLRAASAPAPQPAKAQEPEPVQEEEPADGEQPRLEPPRVEASTRSRLLDRHGLIAPRFLWKTDAAGRFVDITHVLSDVVGQKYSDLLGREVGELSRELGLGADFAAALASEKSWSGVEVDWPIEDPPARAPTLLGALPIHDAARRFVGFQGYGVIKLSEAVLCAPGARPAPASGRPAQNSGTAAEEAAGIAAGPDDSSPDAAHPAPNVVALRPASQPREGSRNGQALSAQEQSAFDEIARTLNFSGASAAATPGPARELIDQIGRAIGGVAPPAGAGEPPDRSAALIDKLPVGVLIARGSEALYANRTLLDYLGYENLESLAADGGLARLFLGRAPQSLTSAAPCSAVEIRAQDGETLGTDAHFQIVEWEGTPATLISFRRHLASTPPGAEEIAARALARTQAAELSHLRLKNEELAASFAASPAPAAVLNRKGEIERANPAFADLIGLEKGAGENHKLVRYLTGEDALRLAGLFGEASDSRAPSGTEQRDFDRLSAGSRPVSIRLLGFGDPARFLCFAASGAQPLAPSPEADAAREEAERANAAKSEFLARVSHEIRTPLNAIIGFAEVMMEERFGPIGSERYKEYLKDVHTSGVHVLSLVNDLLDLSKIEAGKLELVVEEVDLNAIVAECVSIMQTQANQHRVVVRLSLAPRLPRIRADERSLRQILLNLLSNAVKFNEAGGQVIVSSALTDAGYVVIRVKDTGIGMSDDEIQLALEPFRQVETSRKNWGTGLGLPVTKALIEANHASFLIKSRKNEGTLVEVAFPTAQGLAAE</sequence>
<dbReference type="SUPFAM" id="SSF55874">
    <property type="entry name" value="ATPase domain of HSP90 chaperone/DNA topoisomerase II/histidine kinase"/>
    <property type="match status" value="1"/>
</dbReference>
<dbReference type="PANTHER" id="PTHR43047:SF72">
    <property type="entry name" value="OSMOSENSING HISTIDINE PROTEIN KINASE SLN1"/>
    <property type="match status" value="1"/>
</dbReference>